<dbReference type="PANTHER" id="PTHR14024:SF49">
    <property type="entry name" value="LIPID STORAGE DROPLETS SURFACE-BINDING PROTEIN 1"/>
    <property type="match status" value="1"/>
</dbReference>
<evidence type="ECO:0008006" key="6">
    <source>
        <dbReference type="Google" id="ProtNLM"/>
    </source>
</evidence>
<evidence type="ECO:0000313" key="5">
    <source>
        <dbReference type="Proteomes" id="UP001549921"/>
    </source>
</evidence>
<evidence type="ECO:0000313" key="4">
    <source>
        <dbReference type="EMBL" id="KAL0831791.1"/>
    </source>
</evidence>
<dbReference type="Pfam" id="PF03036">
    <property type="entry name" value="Perilipin"/>
    <property type="match status" value="1"/>
</dbReference>
<evidence type="ECO:0000256" key="3">
    <source>
        <dbReference type="ARBA" id="ARBA00022677"/>
    </source>
</evidence>
<comment type="caution">
    <text evidence="4">The sequence shown here is derived from an EMBL/GenBank/DDBJ whole genome shotgun (WGS) entry which is preliminary data.</text>
</comment>
<name>A0ABD0T2L8_LOXSC</name>
<evidence type="ECO:0000256" key="2">
    <source>
        <dbReference type="ARBA" id="ARBA00006311"/>
    </source>
</evidence>
<dbReference type="InterPro" id="IPR004279">
    <property type="entry name" value="Perilipin"/>
</dbReference>
<dbReference type="PANTHER" id="PTHR14024">
    <property type="entry name" value="PERILIPIN"/>
    <property type="match status" value="1"/>
</dbReference>
<organism evidence="4 5">
    <name type="scientific">Loxostege sticticalis</name>
    <name type="common">Beet webworm moth</name>
    <dbReference type="NCBI Taxonomy" id="481309"/>
    <lineage>
        <taxon>Eukaryota</taxon>
        <taxon>Metazoa</taxon>
        <taxon>Ecdysozoa</taxon>
        <taxon>Arthropoda</taxon>
        <taxon>Hexapoda</taxon>
        <taxon>Insecta</taxon>
        <taxon>Pterygota</taxon>
        <taxon>Neoptera</taxon>
        <taxon>Endopterygota</taxon>
        <taxon>Lepidoptera</taxon>
        <taxon>Glossata</taxon>
        <taxon>Ditrysia</taxon>
        <taxon>Pyraloidea</taxon>
        <taxon>Crambidae</taxon>
        <taxon>Pyraustinae</taxon>
        <taxon>Loxostege</taxon>
    </lineage>
</organism>
<dbReference type="GO" id="GO:0005811">
    <property type="term" value="C:lipid droplet"/>
    <property type="evidence" value="ECO:0007669"/>
    <property type="project" value="UniProtKB-SubCell"/>
</dbReference>
<reference evidence="4 5" key="1">
    <citation type="submission" date="2024-06" db="EMBL/GenBank/DDBJ databases">
        <title>A chromosome-level genome assembly of beet webworm, Loxostege sticticalis.</title>
        <authorList>
            <person name="Zhang Y."/>
        </authorList>
    </citation>
    <scope>NUCLEOTIDE SEQUENCE [LARGE SCALE GENOMIC DNA]</scope>
    <source>
        <strain evidence="4">AQ028</strain>
        <tissue evidence="4">Male pupae</tissue>
    </source>
</reference>
<comment type="similarity">
    <text evidence="2">Belongs to the perilipin family.</text>
</comment>
<evidence type="ECO:0000256" key="1">
    <source>
        <dbReference type="ARBA" id="ARBA00004502"/>
    </source>
</evidence>
<keyword evidence="3" id="KW-0551">Lipid droplet</keyword>
<gene>
    <name evidence="4" type="ORF">ABMA28_001328</name>
</gene>
<protein>
    <recommendedName>
        <fullName evidence="6">Lipid storage droplets surface-binding protein 1</fullName>
    </recommendedName>
</protein>
<dbReference type="EMBL" id="JBEDNZ010000011">
    <property type="protein sequence ID" value="KAL0831791.1"/>
    <property type="molecule type" value="Genomic_DNA"/>
</dbReference>
<comment type="subcellular location">
    <subcellularLocation>
        <location evidence="1">Lipid droplet</location>
    </subcellularLocation>
</comment>
<proteinExistence type="inferred from homology"/>
<dbReference type="AlphaFoldDB" id="A0ABD0T2L8"/>
<dbReference type="Proteomes" id="UP001549921">
    <property type="component" value="Unassembled WGS sequence"/>
</dbReference>
<sequence length="463" mass="51526">MSFEYPAKITVTSKMAANGEVYKKSFNGKCKIGVNKKVKGSIAQKAEAYLQAVSKSQGSSPPPPPPVTVTNHQPALKLEAVSRVASIPIVESGIEVTEKIYHTIKESNPLFRWYLSMGERSLALGTQMALPAVMLFESPIHQLDKILCKSLDLVGERVPSIYLPPQAMYSETRRFVLRRADSVKQLGTAVLDSRVTAVTATALDRALTTADKYVDKYLPPDNQDANDARWTDDIVKFTEQQWTRVAQHWRNNPMTNAEEAGGGEGGRACAAQAVQHGARLRRKLQRRLTRQALAEAKAIKEQIHVLVYVAELVATDPALAWKKAKELFESLSQPEPENQARPATVEEMLVLLSRETARKMVHLVKYTHTDLPRNVRQGLSIITRHLSSAADALLKTVPVEAALSEVRGWRSRLVTLLQQLKQTSHTYLEHLAIFLAGNEEREKIAPRSTYEQRDDLAAINGVN</sequence>
<accession>A0ABD0T2L8</accession>